<dbReference type="InterPro" id="IPR001138">
    <property type="entry name" value="Zn2Cys6_DnaBD"/>
</dbReference>
<feature type="region of interest" description="Disordered" evidence="7">
    <location>
        <begin position="53"/>
        <end position="114"/>
    </location>
</feature>
<evidence type="ECO:0000313" key="9">
    <source>
        <dbReference type="EMBL" id="OAA77160.1"/>
    </source>
</evidence>
<sequence>MSAPVSKRRRVRKACTPCHQRKRKCDNRLPCGMCTAYEYDCFYGDSLAAGDVNGQHRHQHSSARRASPQPTAARRAAAADPSKSPRTARDGRETDETTTPRSRRGRGSTPDGIFDEYKSRYAGASAAMAFPHVLGVALGSSSPPPRMRSFAYNFGIRPEETSLTHGSLSRLISADDLTRFSSVFFSAMAPIADLMDQDVYSTRCRDYFHDAGPNIVAFGAVAAGVAALGSFLSASRHPQETELVRYAKAILDDPVAMRALTVDHIVASGLRVFYLRATTRPNNAWIASCTVLHLCEAVGLHREEIIVKTAAMPGARAMGHGEDQLRRIFWIAYAGHKIMSYEYDRSSVSFNAVTCGEISRKAGSVADQFVTLGQILPGPNSPFQLEREALTPTEELCERLRALDKLQFEHPFMVVTKADLTFCFYRRMYQLKMGIPDEIIHMVINSGNAAIVAAEQLASQGRMFWNVIGSVFQYTCVLLAMDTPAANAHISKVFESLGNLVRAADTGLTREALSMARRLLSLSTAKKRRELEMLEAVEASYQDSPPQPEPPAGSSGEMTWDMDWDQFLVEPYLTMFGLDATL</sequence>
<name>A0A168H0I0_CORDF</name>
<evidence type="ECO:0000259" key="8">
    <source>
        <dbReference type="PROSITE" id="PS50048"/>
    </source>
</evidence>
<dbReference type="Gene3D" id="4.10.240.10">
    <property type="entry name" value="Zn(2)-C6 fungal-type DNA-binding domain"/>
    <property type="match status" value="1"/>
</dbReference>
<dbReference type="CDD" id="cd12148">
    <property type="entry name" value="fungal_TF_MHR"/>
    <property type="match status" value="1"/>
</dbReference>
<evidence type="ECO:0000256" key="7">
    <source>
        <dbReference type="SAM" id="MobiDB-lite"/>
    </source>
</evidence>
<dbReference type="CDD" id="cd00067">
    <property type="entry name" value="GAL4"/>
    <property type="match status" value="1"/>
</dbReference>
<dbReference type="EMBL" id="AZHF01000003">
    <property type="protein sequence ID" value="OAA77160.1"/>
    <property type="molecule type" value="Genomic_DNA"/>
</dbReference>
<organism evidence="9 10">
    <name type="scientific">Akanthomyces lecanii RCEF 1005</name>
    <dbReference type="NCBI Taxonomy" id="1081108"/>
    <lineage>
        <taxon>Eukaryota</taxon>
        <taxon>Fungi</taxon>
        <taxon>Dikarya</taxon>
        <taxon>Ascomycota</taxon>
        <taxon>Pezizomycotina</taxon>
        <taxon>Sordariomycetes</taxon>
        <taxon>Hypocreomycetidae</taxon>
        <taxon>Hypocreales</taxon>
        <taxon>Cordycipitaceae</taxon>
        <taxon>Akanthomyces</taxon>
        <taxon>Cordyceps confragosa</taxon>
    </lineage>
</organism>
<dbReference type="PROSITE" id="PS00463">
    <property type="entry name" value="ZN2_CY6_FUNGAL_1"/>
    <property type="match status" value="1"/>
</dbReference>
<dbReference type="Pfam" id="PF00172">
    <property type="entry name" value="Zn_clus"/>
    <property type="match status" value="1"/>
</dbReference>
<keyword evidence="5" id="KW-0804">Transcription</keyword>
<dbReference type="GO" id="GO:0009410">
    <property type="term" value="P:response to xenobiotic stimulus"/>
    <property type="evidence" value="ECO:0007669"/>
    <property type="project" value="TreeGrafter"/>
</dbReference>
<keyword evidence="2" id="KW-0862">Zinc</keyword>
<dbReference type="PANTHER" id="PTHR31779:SF4">
    <property type="entry name" value="2-NITROPROPANE DIOXYGENASE FAMILY, PUTATIVE (AFU_ORTHOLOGUE AFUA_2G17430)-RELATED"/>
    <property type="match status" value="1"/>
</dbReference>
<feature type="domain" description="Zn(2)-C6 fungal-type" evidence="8">
    <location>
        <begin position="14"/>
        <end position="43"/>
    </location>
</feature>
<evidence type="ECO:0000256" key="6">
    <source>
        <dbReference type="ARBA" id="ARBA00023242"/>
    </source>
</evidence>
<evidence type="ECO:0000256" key="3">
    <source>
        <dbReference type="ARBA" id="ARBA00023015"/>
    </source>
</evidence>
<evidence type="ECO:0000256" key="1">
    <source>
        <dbReference type="ARBA" id="ARBA00022723"/>
    </source>
</evidence>
<comment type="caution">
    <text evidence="9">The sequence shown here is derived from an EMBL/GenBank/DDBJ whole genome shotgun (WGS) entry which is preliminary data.</text>
</comment>
<dbReference type="PANTHER" id="PTHR31779">
    <property type="entry name" value="2-NITROPROPANE DIOXYGENASE FAMILY, PUTATIVE (AFU_ORTHOLOGUE AFUA_2G17430)-RELATED"/>
    <property type="match status" value="1"/>
</dbReference>
<dbReference type="GO" id="GO:0003677">
    <property type="term" value="F:DNA binding"/>
    <property type="evidence" value="ECO:0007669"/>
    <property type="project" value="UniProtKB-KW"/>
</dbReference>
<reference evidence="9 10" key="1">
    <citation type="journal article" date="2016" name="Genome Biol. Evol.">
        <title>Divergent and convergent evolution of fungal pathogenicity.</title>
        <authorList>
            <person name="Shang Y."/>
            <person name="Xiao G."/>
            <person name="Zheng P."/>
            <person name="Cen K."/>
            <person name="Zhan S."/>
            <person name="Wang C."/>
        </authorList>
    </citation>
    <scope>NUCLEOTIDE SEQUENCE [LARGE SCALE GENOMIC DNA]</scope>
    <source>
        <strain evidence="9 10">RCEF 1005</strain>
    </source>
</reference>
<evidence type="ECO:0000313" key="10">
    <source>
        <dbReference type="Proteomes" id="UP000076881"/>
    </source>
</evidence>
<dbReference type="SMART" id="SM00066">
    <property type="entry name" value="GAL4"/>
    <property type="match status" value="1"/>
</dbReference>
<dbReference type="Proteomes" id="UP000076881">
    <property type="component" value="Unassembled WGS sequence"/>
</dbReference>
<dbReference type="InterPro" id="IPR052478">
    <property type="entry name" value="Metabolite_Synth_Reg"/>
</dbReference>
<dbReference type="InterPro" id="IPR036864">
    <property type="entry name" value="Zn2-C6_fun-type_DNA-bd_sf"/>
</dbReference>
<evidence type="ECO:0000256" key="5">
    <source>
        <dbReference type="ARBA" id="ARBA00023163"/>
    </source>
</evidence>
<keyword evidence="3" id="KW-0805">Transcription regulation</keyword>
<keyword evidence="4" id="KW-0238">DNA-binding</keyword>
<feature type="compositionally biased region" description="Low complexity" evidence="7">
    <location>
        <begin position="64"/>
        <end position="85"/>
    </location>
</feature>
<keyword evidence="6" id="KW-0539">Nucleus</keyword>
<dbReference type="AlphaFoldDB" id="A0A168H0I0"/>
<accession>A0A168H0I0</accession>
<keyword evidence="1" id="KW-0479">Metal-binding</keyword>
<keyword evidence="10" id="KW-1185">Reference proteome</keyword>
<dbReference type="SUPFAM" id="SSF57701">
    <property type="entry name" value="Zn2/Cys6 DNA-binding domain"/>
    <property type="match status" value="1"/>
</dbReference>
<dbReference type="OrthoDB" id="4064873at2759"/>
<protein>
    <submittedName>
        <fullName evidence="9">C6 zinc finger domain protein</fullName>
    </submittedName>
</protein>
<dbReference type="GO" id="GO:0008270">
    <property type="term" value="F:zinc ion binding"/>
    <property type="evidence" value="ECO:0007669"/>
    <property type="project" value="InterPro"/>
</dbReference>
<proteinExistence type="predicted"/>
<evidence type="ECO:0000256" key="4">
    <source>
        <dbReference type="ARBA" id="ARBA00023125"/>
    </source>
</evidence>
<gene>
    <name evidence="9" type="ORF">LEL_03983</name>
</gene>
<dbReference type="PROSITE" id="PS50048">
    <property type="entry name" value="ZN2_CY6_FUNGAL_2"/>
    <property type="match status" value="1"/>
</dbReference>
<dbReference type="GO" id="GO:0000981">
    <property type="term" value="F:DNA-binding transcription factor activity, RNA polymerase II-specific"/>
    <property type="evidence" value="ECO:0007669"/>
    <property type="project" value="InterPro"/>
</dbReference>
<evidence type="ECO:0000256" key="2">
    <source>
        <dbReference type="ARBA" id="ARBA00022833"/>
    </source>
</evidence>